<protein>
    <submittedName>
        <fullName evidence="11">Colicin I receptor</fullName>
    </submittedName>
</protein>
<comment type="subcellular location">
    <subcellularLocation>
        <location evidence="1">Cell outer membrane</location>
        <topology evidence="1">Multi-pass membrane protein</topology>
    </subcellularLocation>
</comment>
<dbReference type="Gene3D" id="2.60.40.1120">
    <property type="entry name" value="Carboxypeptidase-like, regulatory domain"/>
    <property type="match status" value="1"/>
</dbReference>
<evidence type="ECO:0000256" key="5">
    <source>
        <dbReference type="ARBA" id="ARBA00023077"/>
    </source>
</evidence>
<dbReference type="InterPro" id="IPR039426">
    <property type="entry name" value="TonB-dep_rcpt-like"/>
</dbReference>
<dbReference type="InterPro" id="IPR012910">
    <property type="entry name" value="Plug_dom"/>
</dbReference>
<dbReference type="PROSITE" id="PS52016">
    <property type="entry name" value="TONB_DEPENDENT_REC_3"/>
    <property type="match status" value="1"/>
</dbReference>
<dbReference type="Pfam" id="PF13715">
    <property type="entry name" value="CarbopepD_reg_2"/>
    <property type="match status" value="1"/>
</dbReference>
<comment type="caution">
    <text evidence="11">The sequence shown here is derived from an EMBL/GenBank/DDBJ whole genome shotgun (WGS) entry which is preliminary data.</text>
</comment>
<feature type="domain" description="TonB-dependent receptor-like beta-barrel" evidence="9">
    <location>
        <begin position="343"/>
        <end position="790"/>
    </location>
</feature>
<dbReference type="InterPro" id="IPR036942">
    <property type="entry name" value="Beta-barrel_TonB_sf"/>
</dbReference>
<evidence type="ECO:0000256" key="7">
    <source>
        <dbReference type="ARBA" id="ARBA00023170"/>
    </source>
</evidence>
<keyword evidence="7 11" id="KW-0675">Receptor</keyword>
<keyword evidence="8" id="KW-0998">Cell outer membrane</keyword>
<keyword evidence="5" id="KW-0798">TonB box</keyword>
<dbReference type="EMBL" id="MLJW01000032">
    <property type="protein sequence ID" value="OIR08364.1"/>
    <property type="molecule type" value="Genomic_DNA"/>
</dbReference>
<keyword evidence="2" id="KW-0813">Transport</keyword>
<keyword evidence="6" id="KW-0472">Membrane</keyword>
<evidence type="ECO:0000259" key="10">
    <source>
        <dbReference type="Pfam" id="PF07715"/>
    </source>
</evidence>
<dbReference type="AlphaFoldDB" id="A0A1J5T3E8"/>
<dbReference type="GO" id="GO:0015344">
    <property type="term" value="F:siderophore uptake transmembrane transporter activity"/>
    <property type="evidence" value="ECO:0007669"/>
    <property type="project" value="TreeGrafter"/>
</dbReference>
<dbReference type="Pfam" id="PF07715">
    <property type="entry name" value="Plug"/>
    <property type="match status" value="1"/>
</dbReference>
<sequence>MKKFLLLFFTGTAFLSVLLKPALVSANGLYISETEKSSLSGTIIDKKTNQPLAGATIFIPDLKLSTVADSSGAYKFKNLPAGTFLIEVRFEGYKTITRNIIIKGSVIHENFALEESAAEINEVVVTGSSKASQIKRNPVPIVSISHDYLVTNLSTNAIDAIARIPGVRAVTTGPNVSKPFIRGLGFNRILTLYDGIRQEGQQWGDEHGIEVDQYAINRVEVIKGPASLGYGSDALAGVVNLIPTQSAPDGKMVGDIVADYQTNNKMFGGSAMLSASKNGFEWLARISHKQATNYQNKVDGRVFGTAFNETDANASVGIHRKWGFSHIDFVMYDDLQEIPDGSRDSATWKFTRQITEADTVRQIVSDADLNSYKIETLHQHVQHYRIFSANNFILNNGSRLLLNFGFQKSIRREFNHPELPYQNVPGLFLQLSSFNYDVKYSLKNINEWNITLGLNGMYQNNRVTDGSDFVIPSYHQFDLGSFVTAKKTFGKFDIAGGIRYDVRSFHNDELFTKQNSVSGFEMPVFGADTIGASRVFKIFDHTFSGISGSIGATYNFTDKFSVKANISRGFRSPNISEISANGIHPGTNIYQIGNDDFKPEFSLQEDIGAVYSSKFAVIELNLFNNFITNYIYNKKLVGTNGLDSVIVPGNMTYKFEQARANLYGGELSVDLHPFKGIHFENSLSVVYALNKGENHHSYSVPDSERYLPQIPPTHGISELRFDFDCKTLNLKHGFVKMQMEYYATQNRVYFEDGTETPTPGYTFFNAGIGGNFVDKHNKTICSIYLMANNLFDITYWDHLSRLKYFYGNYQNPSATDNPREHGIYGMGRNVSFKIDFPLNYSLKKSS</sequence>
<gene>
    <name evidence="11" type="primary">cirA_10</name>
    <name evidence="11" type="ORF">GALL_95320</name>
</gene>
<dbReference type="Pfam" id="PF00593">
    <property type="entry name" value="TonB_dep_Rec_b-barrel"/>
    <property type="match status" value="1"/>
</dbReference>
<evidence type="ECO:0000313" key="11">
    <source>
        <dbReference type="EMBL" id="OIR08364.1"/>
    </source>
</evidence>
<dbReference type="PANTHER" id="PTHR30069:SF29">
    <property type="entry name" value="HEMOGLOBIN AND HEMOGLOBIN-HAPTOGLOBIN-BINDING PROTEIN 1-RELATED"/>
    <property type="match status" value="1"/>
</dbReference>
<name>A0A1J5T3E8_9ZZZZ</name>
<organism evidence="11">
    <name type="scientific">mine drainage metagenome</name>
    <dbReference type="NCBI Taxonomy" id="410659"/>
    <lineage>
        <taxon>unclassified sequences</taxon>
        <taxon>metagenomes</taxon>
        <taxon>ecological metagenomes</taxon>
    </lineage>
</organism>
<evidence type="ECO:0000256" key="3">
    <source>
        <dbReference type="ARBA" id="ARBA00022692"/>
    </source>
</evidence>
<dbReference type="GO" id="GO:0009279">
    <property type="term" value="C:cell outer membrane"/>
    <property type="evidence" value="ECO:0007669"/>
    <property type="project" value="UniProtKB-SubCell"/>
</dbReference>
<evidence type="ECO:0000256" key="1">
    <source>
        <dbReference type="ARBA" id="ARBA00004571"/>
    </source>
</evidence>
<evidence type="ECO:0000256" key="8">
    <source>
        <dbReference type="ARBA" id="ARBA00023237"/>
    </source>
</evidence>
<keyword evidence="3" id="KW-0812">Transmembrane</keyword>
<dbReference type="GO" id="GO:0044718">
    <property type="term" value="P:siderophore transmembrane transport"/>
    <property type="evidence" value="ECO:0007669"/>
    <property type="project" value="TreeGrafter"/>
</dbReference>
<evidence type="ECO:0000256" key="6">
    <source>
        <dbReference type="ARBA" id="ARBA00023136"/>
    </source>
</evidence>
<evidence type="ECO:0000259" key="9">
    <source>
        <dbReference type="Pfam" id="PF00593"/>
    </source>
</evidence>
<accession>A0A1J5T3E8</accession>
<dbReference type="InterPro" id="IPR008969">
    <property type="entry name" value="CarboxyPept-like_regulatory"/>
</dbReference>
<proteinExistence type="predicted"/>
<evidence type="ECO:0000256" key="2">
    <source>
        <dbReference type="ARBA" id="ARBA00022448"/>
    </source>
</evidence>
<evidence type="ECO:0000256" key="4">
    <source>
        <dbReference type="ARBA" id="ARBA00022729"/>
    </source>
</evidence>
<dbReference type="Gene3D" id="2.170.130.10">
    <property type="entry name" value="TonB-dependent receptor, plug domain"/>
    <property type="match status" value="1"/>
</dbReference>
<dbReference type="InterPro" id="IPR000531">
    <property type="entry name" value="Beta-barrel_TonB"/>
</dbReference>
<keyword evidence="4" id="KW-0732">Signal</keyword>
<dbReference type="SUPFAM" id="SSF49464">
    <property type="entry name" value="Carboxypeptidase regulatory domain-like"/>
    <property type="match status" value="1"/>
</dbReference>
<dbReference type="PANTHER" id="PTHR30069">
    <property type="entry name" value="TONB-DEPENDENT OUTER MEMBRANE RECEPTOR"/>
    <property type="match status" value="1"/>
</dbReference>
<dbReference type="SUPFAM" id="SSF56935">
    <property type="entry name" value="Porins"/>
    <property type="match status" value="1"/>
</dbReference>
<dbReference type="InterPro" id="IPR037066">
    <property type="entry name" value="Plug_dom_sf"/>
</dbReference>
<feature type="domain" description="TonB-dependent receptor plug" evidence="10">
    <location>
        <begin position="135"/>
        <end position="238"/>
    </location>
</feature>
<reference evidence="11" key="1">
    <citation type="submission" date="2016-10" db="EMBL/GenBank/DDBJ databases">
        <title>Sequence of Gallionella enrichment culture.</title>
        <authorList>
            <person name="Poehlein A."/>
            <person name="Muehling M."/>
            <person name="Daniel R."/>
        </authorList>
    </citation>
    <scope>NUCLEOTIDE SEQUENCE</scope>
</reference>
<dbReference type="Gene3D" id="2.40.170.20">
    <property type="entry name" value="TonB-dependent receptor, beta-barrel domain"/>
    <property type="match status" value="1"/>
</dbReference>